<dbReference type="PANTHER" id="PTHR13245">
    <property type="entry name" value="RRP15-LIKE PROTEIN"/>
    <property type="match status" value="1"/>
</dbReference>
<dbReference type="EMBL" id="KN847475">
    <property type="protein sequence ID" value="KIX09158.1"/>
    <property type="molecule type" value="Genomic_DNA"/>
</dbReference>
<dbReference type="GO" id="GO:0000460">
    <property type="term" value="P:maturation of 5.8S rRNA"/>
    <property type="evidence" value="ECO:0007669"/>
    <property type="project" value="TreeGrafter"/>
</dbReference>
<evidence type="ECO:0000256" key="2">
    <source>
        <dbReference type="SAM" id="MobiDB-lite"/>
    </source>
</evidence>
<dbReference type="InterPro" id="IPR012459">
    <property type="entry name" value="Rrp15"/>
</dbReference>
<gene>
    <name evidence="3" type="ORF">Z518_00236</name>
</gene>
<dbReference type="STRING" id="1442369.A0A0D2HES8"/>
<feature type="region of interest" description="Disordered" evidence="2">
    <location>
        <begin position="1"/>
        <end position="156"/>
    </location>
</feature>
<reference evidence="3 4" key="1">
    <citation type="submission" date="2015-01" db="EMBL/GenBank/DDBJ databases">
        <title>The Genome Sequence of Rhinocladiella mackenzie CBS 650.93.</title>
        <authorList>
            <consortium name="The Broad Institute Genomics Platform"/>
            <person name="Cuomo C."/>
            <person name="de Hoog S."/>
            <person name="Gorbushina A."/>
            <person name="Stielow B."/>
            <person name="Teixiera M."/>
            <person name="Abouelleil A."/>
            <person name="Chapman S.B."/>
            <person name="Priest M."/>
            <person name="Young S.K."/>
            <person name="Wortman J."/>
            <person name="Nusbaum C."/>
            <person name="Birren B."/>
        </authorList>
    </citation>
    <scope>NUCLEOTIDE SEQUENCE [LARGE SCALE GENOMIC DNA]</scope>
    <source>
        <strain evidence="3 4">CBS 650.93</strain>
    </source>
</reference>
<evidence type="ECO:0008006" key="5">
    <source>
        <dbReference type="Google" id="ProtNLM"/>
    </source>
</evidence>
<dbReference type="Pfam" id="PF07890">
    <property type="entry name" value="Rrp15p"/>
    <property type="match status" value="1"/>
</dbReference>
<sequence>MAPLSQKKRKLQDGMRGNTQRPKKRFRKQLEYHSSSEDSDGEDKDFAAVNLNDSDEEVESRAVSQTNSKAMKQKHSEIESEDGAEREDPDEESDQNTSSDDDDDDDDEEESNTAATRKPPSKRNNPEAFSTSISKILSTKLSQSARKDPVLSRSREAAEISISLANERLEKKAKAKLRSERKEDLERGRIKDVLGLNSGQAGEIAEEEKRLRKIAQRGVVKLFNAVRAAQVKGEQAAKEERKKGTIGMANREEKVNEMSKQSFLDLIGGKSKTRSTSVP</sequence>
<dbReference type="VEuPathDB" id="FungiDB:Z518_00236"/>
<dbReference type="Proteomes" id="UP000053617">
    <property type="component" value="Unassembled WGS sequence"/>
</dbReference>
<dbReference type="PANTHER" id="PTHR13245:SF14">
    <property type="entry name" value="RRP15-LIKE PROTEIN"/>
    <property type="match status" value="1"/>
</dbReference>
<evidence type="ECO:0000256" key="1">
    <source>
        <dbReference type="ARBA" id="ARBA00007462"/>
    </source>
</evidence>
<feature type="compositionally biased region" description="Polar residues" evidence="2">
    <location>
        <begin position="127"/>
        <end position="144"/>
    </location>
</feature>
<dbReference type="RefSeq" id="XP_013276294.1">
    <property type="nucleotide sequence ID" value="XM_013420840.1"/>
</dbReference>
<dbReference type="GO" id="GO:0030687">
    <property type="term" value="C:preribosome, large subunit precursor"/>
    <property type="evidence" value="ECO:0007669"/>
    <property type="project" value="TreeGrafter"/>
</dbReference>
<feature type="region of interest" description="Disordered" evidence="2">
    <location>
        <begin position="233"/>
        <end position="279"/>
    </location>
</feature>
<feature type="compositionally biased region" description="Basic and acidic residues" evidence="2">
    <location>
        <begin position="145"/>
        <end position="156"/>
    </location>
</feature>
<accession>A0A0D2HES8</accession>
<dbReference type="AlphaFoldDB" id="A0A0D2HES8"/>
<comment type="similarity">
    <text evidence="1">Belongs to the RRP15 family.</text>
</comment>
<keyword evidence="4" id="KW-1185">Reference proteome</keyword>
<evidence type="ECO:0000313" key="3">
    <source>
        <dbReference type="EMBL" id="KIX09158.1"/>
    </source>
</evidence>
<dbReference type="OrthoDB" id="20949at2759"/>
<proteinExistence type="inferred from homology"/>
<feature type="compositionally biased region" description="Basic residues" evidence="2">
    <location>
        <begin position="1"/>
        <end position="10"/>
    </location>
</feature>
<feature type="compositionally biased region" description="Acidic residues" evidence="2">
    <location>
        <begin position="79"/>
        <end position="111"/>
    </location>
</feature>
<protein>
    <recommendedName>
        <fullName evidence="5">Ribosomal RNA-processing protein 15</fullName>
    </recommendedName>
</protein>
<dbReference type="GeneID" id="25288307"/>
<evidence type="ECO:0000313" key="4">
    <source>
        <dbReference type="Proteomes" id="UP000053617"/>
    </source>
</evidence>
<dbReference type="HOGENOM" id="CLU_058264_1_2_1"/>
<organism evidence="3 4">
    <name type="scientific">Rhinocladiella mackenziei CBS 650.93</name>
    <dbReference type="NCBI Taxonomy" id="1442369"/>
    <lineage>
        <taxon>Eukaryota</taxon>
        <taxon>Fungi</taxon>
        <taxon>Dikarya</taxon>
        <taxon>Ascomycota</taxon>
        <taxon>Pezizomycotina</taxon>
        <taxon>Eurotiomycetes</taxon>
        <taxon>Chaetothyriomycetidae</taxon>
        <taxon>Chaetothyriales</taxon>
        <taxon>Herpotrichiellaceae</taxon>
        <taxon>Rhinocladiella</taxon>
    </lineage>
</organism>
<dbReference type="GO" id="GO:0000470">
    <property type="term" value="P:maturation of LSU-rRNA"/>
    <property type="evidence" value="ECO:0007669"/>
    <property type="project" value="TreeGrafter"/>
</dbReference>
<name>A0A0D2HES8_9EURO</name>